<reference evidence="2 3" key="1">
    <citation type="submission" date="2019-03" db="EMBL/GenBank/DDBJ databases">
        <title>Metabolic potential of uncultured bacteria and archaea associated with petroleum seepage in deep-sea sediments.</title>
        <authorList>
            <person name="Dong X."/>
            <person name="Hubert C."/>
        </authorList>
    </citation>
    <scope>NUCLEOTIDE SEQUENCE [LARGE SCALE GENOMIC DNA]</scope>
    <source>
        <strain evidence="2">E44_bin7</strain>
    </source>
</reference>
<organism evidence="2 3">
    <name type="scientific">Aerophobetes bacterium</name>
    <dbReference type="NCBI Taxonomy" id="2030807"/>
    <lineage>
        <taxon>Bacteria</taxon>
        <taxon>Candidatus Aerophobota</taxon>
    </lineage>
</organism>
<dbReference type="AlphaFoldDB" id="A0A523S3N8"/>
<sequence>KIIKYAVSLQPKEERCWNYSSHVGENKEHLTLCERCWKVVE</sequence>
<dbReference type="Pfam" id="PF06827">
    <property type="entry name" value="zf-FPG_IleRS"/>
    <property type="match status" value="1"/>
</dbReference>
<comment type="caution">
    <text evidence="2">The sequence shown here is derived from an EMBL/GenBank/DDBJ whole genome shotgun (WGS) entry which is preliminary data.</text>
</comment>
<accession>A0A523S3N8</accession>
<dbReference type="EMBL" id="SOKJ01000060">
    <property type="protein sequence ID" value="TET12653.1"/>
    <property type="molecule type" value="Genomic_DNA"/>
</dbReference>
<dbReference type="InterPro" id="IPR010663">
    <property type="entry name" value="Znf_FPG/IleRS"/>
</dbReference>
<evidence type="ECO:0000313" key="2">
    <source>
        <dbReference type="EMBL" id="TET12653.1"/>
    </source>
</evidence>
<evidence type="ECO:0000313" key="3">
    <source>
        <dbReference type="Proteomes" id="UP000316360"/>
    </source>
</evidence>
<feature type="domain" description="Zinc finger FPG/IleRS-type" evidence="1">
    <location>
        <begin position="14"/>
        <end position="37"/>
    </location>
</feature>
<protein>
    <recommendedName>
        <fullName evidence="1">Zinc finger FPG/IleRS-type domain-containing protein</fullName>
    </recommendedName>
</protein>
<name>A0A523S3N8_UNCAE</name>
<evidence type="ECO:0000259" key="1">
    <source>
        <dbReference type="Pfam" id="PF06827"/>
    </source>
</evidence>
<proteinExistence type="predicted"/>
<dbReference type="Gene3D" id="1.10.730.20">
    <property type="match status" value="1"/>
</dbReference>
<dbReference type="Proteomes" id="UP000316360">
    <property type="component" value="Unassembled WGS sequence"/>
</dbReference>
<feature type="non-terminal residue" evidence="2">
    <location>
        <position position="1"/>
    </location>
</feature>
<gene>
    <name evidence="2" type="ORF">E3J84_01175</name>
</gene>